<proteinExistence type="predicted"/>
<dbReference type="Gene3D" id="3.40.1190.10">
    <property type="entry name" value="Mur-like, catalytic domain"/>
    <property type="match status" value="1"/>
</dbReference>
<comment type="caution">
    <text evidence="8">The sequence shown here is derived from an EMBL/GenBank/DDBJ whole genome shotgun (WGS) entry which is preliminary data.</text>
</comment>
<dbReference type="UniPathway" id="UPA00219"/>
<dbReference type="Pfam" id="PF08245">
    <property type="entry name" value="Mur_ligase_M"/>
    <property type="match status" value="1"/>
</dbReference>
<keyword evidence="6" id="KW-0067">ATP-binding</keyword>
<evidence type="ECO:0000256" key="2">
    <source>
        <dbReference type="ARBA" id="ARBA00004752"/>
    </source>
</evidence>
<dbReference type="SUPFAM" id="SSF53244">
    <property type="entry name" value="MurD-like peptide ligases, peptide-binding domain"/>
    <property type="match status" value="1"/>
</dbReference>
<dbReference type="GO" id="GO:0051301">
    <property type="term" value="P:cell division"/>
    <property type="evidence" value="ECO:0007669"/>
    <property type="project" value="InterPro"/>
</dbReference>
<dbReference type="NCBIfam" id="TIGR01087">
    <property type="entry name" value="murD"/>
    <property type="match status" value="1"/>
</dbReference>
<organism evidence="8 9">
    <name type="scientific">Campylobacter blaseri</name>
    <dbReference type="NCBI Taxonomy" id="2042961"/>
    <lineage>
        <taxon>Bacteria</taxon>
        <taxon>Pseudomonadati</taxon>
        <taxon>Campylobacterota</taxon>
        <taxon>Epsilonproteobacteria</taxon>
        <taxon>Campylobacterales</taxon>
        <taxon>Campylobacteraceae</taxon>
        <taxon>Campylobacter</taxon>
    </lineage>
</organism>
<name>A0A2P8R1A5_9BACT</name>
<comment type="pathway">
    <text evidence="2">Cell wall biogenesis; peptidoglycan biosynthesis.</text>
</comment>
<keyword evidence="4 8" id="KW-0436">Ligase</keyword>
<dbReference type="PANTHER" id="PTHR43692:SF1">
    <property type="entry name" value="UDP-N-ACETYLMURAMOYLALANINE--D-GLUTAMATE LIGASE"/>
    <property type="match status" value="1"/>
</dbReference>
<keyword evidence="3" id="KW-0963">Cytoplasm</keyword>
<gene>
    <name evidence="8" type="ORF">CQ405_04255</name>
</gene>
<dbReference type="PANTHER" id="PTHR43692">
    <property type="entry name" value="UDP-N-ACETYLMURAMOYLALANINE--D-GLUTAMATE LIGASE"/>
    <property type="match status" value="1"/>
</dbReference>
<dbReference type="InterPro" id="IPR036615">
    <property type="entry name" value="Mur_ligase_C_dom_sf"/>
</dbReference>
<dbReference type="GO" id="GO:0005524">
    <property type="term" value="F:ATP binding"/>
    <property type="evidence" value="ECO:0007669"/>
    <property type="project" value="UniProtKB-KW"/>
</dbReference>
<feature type="domain" description="Mur ligase central" evidence="7">
    <location>
        <begin position="90"/>
        <end position="211"/>
    </location>
</feature>
<dbReference type="EMBL" id="PDHH01000003">
    <property type="protein sequence ID" value="PSM52272.1"/>
    <property type="molecule type" value="Genomic_DNA"/>
</dbReference>
<evidence type="ECO:0000259" key="7">
    <source>
        <dbReference type="Pfam" id="PF08245"/>
    </source>
</evidence>
<keyword evidence="5" id="KW-0547">Nucleotide-binding</keyword>
<reference evidence="9" key="1">
    <citation type="submission" date="2017-10" db="EMBL/GenBank/DDBJ databases">
        <title>Campylobacter species from seals.</title>
        <authorList>
            <person name="Gilbert M.J."/>
            <person name="Zomer A.L."/>
            <person name="Timmerman A.J."/>
            <person name="Duim B."/>
            <person name="Wagenaar J.A."/>
        </authorList>
    </citation>
    <scope>NUCLEOTIDE SEQUENCE [LARGE SCALE GENOMIC DNA]</scope>
    <source>
        <strain evidence="9">17S00004-5</strain>
    </source>
</reference>
<accession>A0A2P8R1A5</accession>
<dbReference type="GO" id="GO:0008764">
    <property type="term" value="F:UDP-N-acetylmuramoylalanine-D-glutamate ligase activity"/>
    <property type="evidence" value="ECO:0007669"/>
    <property type="project" value="InterPro"/>
</dbReference>
<dbReference type="SUPFAM" id="SSF53623">
    <property type="entry name" value="MurD-like peptide ligases, catalytic domain"/>
    <property type="match status" value="1"/>
</dbReference>
<evidence type="ECO:0000256" key="4">
    <source>
        <dbReference type="ARBA" id="ARBA00022598"/>
    </source>
</evidence>
<sequence length="399" mass="45621">MKKSLFGYGKTIKAIAKSGGWDIYDDKFNDISSDEYGNYLLPPSKFNPNESELEITTPGFLPNKNIIKSAKNLISEYDYFKDTKPIKVWISGTNGKTTTTQMIQHLMSKFGSVMGGNVGDPLGNLDKNAKFWVLETSSFTIHYTKFAYPKVYALLPVTPDHLSWHGNFEEYEKIKLKPLLMMDKNCTAIISAKYKNIKTKANVIYYDNEQDLAKFCDVNLEDINFRVPFLLDGLMALSIQKLLINEVDVELLNTFKLDKNRIEEFKDGLNRIWVNDTKATNLDATIQAVRRYKDKKVHLILGGDDKGVCLKPLFESFKNIDLIIYAIGSNTEKIVKLSKEFEIKFYRCEFLKIAVEEISNNLKIGEIALLSPACASLDQFSSYEERGNDFKKYVRNINI</sequence>
<protein>
    <submittedName>
        <fullName evidence="8">UDP-N-acetylmuramoyl-L-alanine--D-glutamate ligase</fullName>
    </submittedName>
</protein>
<evidence type="ECO:0000256" key="6">
    <source>
        <dbReference type="ARBA" id="ARBA00022840"/>
    </source>
</evidence>
<evidence type="ECO:0000256" key="3">
    <source>
        <dbReference type="ARBA" id="ARBA00022490"/>
    </source>
</evidence>
<dbReference type="Proteomes" id="UP000240535">
    <property type="component" value="Unassembled WGS sequence"/>
</dbReference>
<evidence type="ECO:0000313" key="8">
    <source>
        <dbReference type="EMBL" id="PSM52272.1"/>
    </source>
</evidence>
<evidence type="ECO:0000256" key="5">
    <source>
        <dbReference type="ARBA" id="ARBA00022741"/>
    </source>
</evidence>
<evidence type="ECO:0000313" key="9">
    <source>
        <dbReference type="Proteomes" id="UP000240535"/>
    </source>
</evidence>
<evidence type="ECO:0000256" key="1">
    <source>
        <dbReference type="ARBA" id="ARBA00004496"/>
    </source>
</evidence>
<dbReference type="AlphaFoldDB" id="A0A2P8R1A5"/>
<dbReference type="InterPro" id="IPR013221">
    <property type="entry name" value="Mur_ligase_cen"/>
</dbReference>
<dbReference type="InterPro" id="IPR005762">
    <property type="entry name" value="MurD"/>
</dbReference>
<dbReference type="GO" id="GO:0009252">
    <property type="term" value="P:peptidoglycan biosynthetic process"/>
    <property type="evidence" value="ECO:0007669"/>
    <property type="project" value="UniProtKB-UniPathway"/>
</dbReference>
<dbReference type="GO" id="GO:0008360">
    <property type="term" value="P:regulation of cell shape"/>
    <property type="evidence" value="ECO:0007669"/>
    <property type="project" value="InterPro"/>
</dbReference>
<dbReference type="InterPro" id="IPR036565">
    <property type="entry name" value="Mur-like_cat_sf"/>
</dbReference>
<comment type="subcellular location">
    <subcellularLocation>
        <location evidence="1">Cytoplasm</location>
    </subcellularLocation>
</comment>
<dbReference type="Gene3D" id="3.90.190.20">
    <property type="entry name" value="Mur ligase, C-terminal domain"/>
    <property type="match status" value="1"/>
</dbReference>
<dbReference type="GO" id="GO:0005737">
    <property type="term" value="C:cytoplasm"/>
    <property type="evidence" value="ECO:0007669"/>
    <property type="project" value="UniProtKB-SubCell"/>
</dbReference>
<keyword evidence="9" id="KW-1185">Reference proteome</keyword>
<dbReference type="RefSeq" id="WP_106870971.1">
    <property type="nucleotide sequence ID" value="NZ_CP053841.1"/>
</dbReference>
<dbReference type="OrthoDB" id="9809796at2"/>